<feature type="transmembrane region" description="Helical" evidence="1">
    <location>
        <begin position="357"/>
        <end position="378"/>
    </location>
</feature>
<feature type="transmembrane region" description="Helical" evidence="1">
    <location>
        <begin position="418"/>
        <end position="435"/>
    </location>
</feature>
<dbReference type="EMBL" id="MFZI01000005">
    <property type="protein sequence ID" value="OGK22157.1"/>
    <property type="molecule type" value="Genomic_DNA"/>
</dbReference>
<proteinExistence type="predicted"/>
<keyword evidence="1" id="KW-0812">Transmembrane</keyword>
<evidence type="ECO:0008006" key="4">
    <source>
        <dbReference type="Google" id="ProtNLM"/>
    </source>
</evidence>
<protein>
    <recommendedName>
        <fullName evidence="4">Glycosyltransferase RgtA/B/C/D-like domain-containing protein</fullName>
    </recommendedName>
</protein>
<feature type="transmembrane region" description="Helical" evidence="1">
    <location>
        <begin position="331"/>
        <end position="350"/>
    </location>
</feature>
<feature type="transmembrane region" description="Helical" evidence="1">
    <location>
        <begin position="170"/>
        <end position="186"/>
    </location>
</feature>
<keyword evidence="1" id="KW-1133">Transmembrane helix</keyword>
<dbReference type="Proteomes" id="UP000177026">
    <property type="component" value="Unassembled WGS sequence"/>
</dbReference>
<organism evidence="2 3">
    <name type="scientific">Candidatus Roizmanbacteria bacterium RIFCSPHIGHO2_01_FULL_39_8</name>
    <dbReference type="NCBI Taxonomy" id="1802033"/>
    <lineage>
        <taxon>Bacteria</taxon>
        <taxon>Candidatus Roizmaniibacteriota</taxon>
    </lineage>
</organism>
<feature type="transmembrane region" description="Helical" evidence="1">
    <location>
        <begin position="141"/>
        <end position="163"/>
    </location>
</feature>
<name>A0A1F7GT21_9BACT</name>
<feature type="transmembrane region" description="Helical" evidence="1">
    <location>
        <begin position="485"/>
        <end position="507"/>
    </location>
</feature>
<feature type="transmembrane region" description="Helical" evidence="1">
    <location>
        <begin position="239"/>
        <end position="264"/>
    </location>
</feature>
<feature type="transmembrane region" description="Helical" evidence="1">
    <location>
        <begin position="117"/>
        <end position="135"/>
    </location>
</feature>
<evidence type="ECO:0000256" key="1">
    <source>
        <dbReference type="SAM" id="Phobius"/>
    </source>
</evidence>
<feature type="transmembrane region" description="Helical" evidence="1">
    <location>
        <begin position="198"/>
        <end position="227"/>
    </location>
</feature>
<comment type="caution">
    <text evidence="2">The sequence shown here is derived from an EMBL/GenBank/DDBJ whole genome shotgun (WGS) entry which is preliminary data.</text>
</comment>
<evidence type="ECO:0000313" key="3">
    <source>
        <dbReference type="Proteomes" id="UP000177026"/>
    </source>
</evidence>
<gene>
    <name evidence="2" type="ORF">A2866_06790</name>
</gene>
<dbReference type="AlphaFoldDB" id="A0A1F7GT21"/>
<feature type="transmembrane region" description="Helical" evidence="1">
    <location>
        <begin position="390"/>
        <end position="406"/>
    </location>
</feature>
<sequence>MKNALTILLLLILATGVYLTTIRGTIGNPVIGKDSGPLAKATGPFESSHERAPYALLVSLVESKSLSLTRTLVNFASPDTVFSKDKFFIIFPPGISFIAIPFYVLGKFYNVAQLATFGGMMIFAVLNLIFLFLISNKIFKLSTSISFISALIFGFASTSLSYATSLYQHHLTTFLVLSSFYAAYIYKFGKSSRWLTGIWIWASVGFCLWIDYPTVLFMIPVVVYMFLNSFNFEEIKGIYKVSFSIIFLLTMSVLLFITGINGYYNQKNFGSWKQIAQLLPRYDSSKIKNSKDKKSLPTISKRELSKSVSGVAREDKVVNGLYILSIAPDKGLFFFSPIYILAILGILLAIKKKEKYIVEIGILVAIFLVNLIFFSSWGDPWGGWAYGPRYLVPSMAILSIFVAYWVEKTKYQIVGRTTAFFLAAYSVFIAILGAYTTTATPPKVEADYLKLKYGYFLNLDFFEQGKTGSFIFKEYLSKYITFHEFFLIILGLLIVIFYLFLFVPPLLEENTD</sequence>
<keyword evidence="1" id="KW-0472">Membrane</keyword>
<feature type="transmembrane region" description="Helical" evidence="1">
    <location>
        <begin position="87"/>
        <end position="105"/>
    </location>
</feature>
<evidence type="ECO:0000313" key="2">
    <source>
        <dbReference type="EMBL" id="OGK22157.1"/>
    </source>
</evidence>
<accession>A0A1F7GT21</accession>
<reference evidence="2 3" key="1">
    <citation type="journal article" date="2016" name="Nat. Commun.">
        <title>Thousands of microbial genomes shed light on interconnected biogeochemical processes in an aquifer system.</title>
        <authorList>
            <person name="Anantharaman K."/>
            <person name="Brown C.T."/>
            <person name="Hug L.A."/>
            <person name="Sharon I."/>
            <person name="Castelle C.J."/>
            <person name="Probst A.J."/>
            <person name="Thomas B.C."/>
            <person name="Singh A."/>
            <person name="Wilkins M.J."/>
            <person name="Karaoz U."/>
            <person name="Brodie E.L."/>
            <person name="Williams K.H."/>
            <person name="Hubbard S.S."/>
            <person name="Banfield J.F."/>
        </authorList>
    </citation>
    <scope>NUCLEOTIDE SEQUENCE [LARGE SCALE GENOMIC DNA]</scope>
</reference>